<dbReference type="EMBL" id="PKGS01000002">
    <property type="protein sequence ID" value="PKZ16928.1"/>
    <property type="molecule type" value="Genomic_DNA"/>
</dbReference>
<keyword evidence="1" id="KW-0472">Membrane</keyword>
<dbReference type="RefSeq" id="WP_101540027.1">
    <property type="nucleotide sequence ID" value="NZ_CALTZC010000010.1"/>
</dbReference>
<dbReference type="EMBL" id="UFTA01000002">
    <property type="protein sequence ID" value="SUU92251.1"/>
    <property type="molecule type" value="Genomic_DNA"/>
</dbReference>
<dbReference type="Proteomes" id="UP000255124">
    <property type="component" value="Unassembled WGS sequence"/>
</dbReference>
<dbReference type="Pfam" id="PF04246">
    <property type="entry name" value="RseC_MucC"/>
    <property type="match status" value="1"/>
</dbReference>
<evidence type="ECO:0000256" key="1">
    <source>
        <dbReference type="SAM" id="Phobius"/>
    </source>
</evidence>
<name>A0A2I1M9Y8_9FIRM</name>
<reference evidence="3 5" key="2">
    <citation type="submission" date="2018-06" db="EMBL/GenBank/DDBJ databases">
        <authorList>
            <consortium name="Pathogen Informatics"/>
            <person name="Doyle S."/>
        </authorList>
    </citation>
    <scope>NUCLEOTIDE SEQUENCE [LARGE SCALE GENOMIC DNA]</scope>
    <source>
        <strain evidence="3 5">NCTC9810</strain>
    </source>
</reference>
<keyword evidence="4" id="KW-1185">Reference proteome</keyword>
<dbReference type="PIRSF" id="PIRSF004923">
    <property type="entry name" value="RseC"/>
    <property type="match status" value="1"/>
</dbReference>
<dbReference type="InterPro" id="IPR026268">
    <property type="entry name" value="RseC"/>
</dbReference>
<evidence type="ECO:0000313" key="3">
    <source>
        <dbReference type="EMBL" id="SUU92251.1"/>
    </source>
</evidence>
<proteinExistence type="predicted"/>
<organism evidence="2 4">
    <name type="scientific">Anaerococcus octavius</name>
    <dbReference type="NCBI Taxonomy" id="54007"/>
    <lineage>
        <taxon>Bacteria</taxon>
        <taxon>Bacillati</taxon>
        <taxon>Bacillota</taxon>
        <taxon>Tissierellia</taxon>
        <taxon>Tissierellales</taxon>
        <taxon>Peptoniphilaceae</taxon>
        <taxon>Anaerococcus</taxon>
    </lineage>
</organism>
<reference evidence="2 4" key="1">
    <citation type="submission" date="2017-12" db="EMBL/GenBank/DDBJ databases">
        <title>Phylogenetic diversity of female urinary microbiome.</title>
        <authorList>
            <person name="Thomas-White K."/>
            <person name="Wolfe A.J."/>
        </authorList>
    </citation>
    <scope>NUCLEOTIDE SEQUENCE [LARGE SCALE GENOMIC DNA]</scope>
    <source>
        <strain evidence="2 4">UMB0119</strain>
    </source>
</reference>
<gene>
    <name evidence="2" type="ORF">CYJ34_03845</name>
    <name evidence="3" type="ORF">NCTC9810_00577</name>
</gene>
<evidence type="ECO:0000313" key="4">
    <source>
        <dbReference type="Proteomes" id="UP000234335"/>
    </source>
</evidence>
<keyword evidence="1" id="KW-1133">Transmembrane helix</keyword>
<accession>A0A2I1M9Y8</accession>
<feature type="transmembrane region" description="Helical" evidence="1">
    <location>
        <begin position="99"/>
        <end position="120"/>
    </location>
</feature>
<feature type="transmembrane region" description="Helical" evidence="1">
    <location>
        <begin position="73"/>
        <end position="93"/>
    </location>
</feature>
<dbReference type="OrthoDB" id="1691836at2"/>
<keyword evidence="1" id="KW-0812">Transmembrane</keyword>
<dbReference type="PANTHER" id="PTHR35867">
    <property type="entry name" value="PROTEIN RSEC"/>
    <property type="match status" value="1"/>
</dbReference>
<evidence type="ECO:0000313" key="5">
    <source>
        <dbReference type="Proteomes" id="UP000255124"/>
    </source>
</evidence>
<dbReference type="InterPro" id="IPR007359">
    <property type="entry name" value="SigmaE_reg_RseC_MucC"/>
</dbReference>
<dbReference type="Proteomes" id="UP000234335">
    <property type="component" value="Unassembled WGS sequence"/>
</dbReference>
<dbReference type="PANTHER" id="PTHR35867:SF1">
    <property type="entry name" value="PROTEIN RSEC"/>
    <property type="match status" value="1"/>
</dbReference>
<evidence type="ECO:0000313" key="2">
    <source>
        <dbReference type="EMBL" id="PKZ16928.1"/>
    </source>
</evidence>
<protein>
    <submittedName>
        <fullName evidence="2">Sigma E positive regulator RseC/MucC</fullName>
    </submittedName>
    <submittedName>
        <fullName evidence="3">SoxR reducing system protein RseC</fullName>
    </submittedName>
</protein>
<dbReference type="AlphaFoldDB" id="A0A2I1M9Y8"/>
<sequence length="138" mass="15138">MAQMIKLGKVLENNNGHLVVSVARNEACGSCAAKGTCGKKEETIIEVYSTEDVNVGDNIIIESRSSDITKYSIYVYVLPVVMMVIGAVLPSILFKNTGYDINLITLLSVIVFFAISFIIIKAIDKNLAHQNVMKVRKV</sequence>